<evidence type="ECO:0000256" key="1">
    <source>
        <dbReference type="ARBA" id="ARBA00022741"/>
    </source>
</evidence>
<dbReference type="InterPro" id="IPR051681">
    <property type="entry name" value="Ser/Thr_Kinases-Pseudokinases"/>
</dbReference>
<dbReference type="OrthoDB" id="6718656at2759"/>
<organism evidence="6 7">
    <name type="scientific">Glomus cerebriforme</name>
    <dbReference type="NCBI Taxonomy" id="658196"/>
    <lineage>
        <taxon>Eukaryota</taxon>
        <taxon>Fungi</taxon>
        <taxon>Fungi incertae sedis</taxon>
        <taxon>Mucoromycota</taxon>
        <taxon>Glomeromycotina</taxon>
        <taxon>Glomeromycetes</taxon>
        <taxon>Glomerales</taxon>
        <taxon>Glomeraceae</taxon>
        <taxon>Glomus</taxon>
    </lineage>
</organism>
<dbReference type="Proteomes" id="UP000265703">
    <property type="component" value="Unassembled WGS sequence"/>
</dbReference>
<name>A0A397TGI8_9GLOM</name>
<proteinExistence type="predicted"/>
<feature type="compositionally biased region" description="Low complexity" evidence="3">
    <location>
        <begin position="305"/>
        <end position="323"/>
    </location>
</feature>
<evidence type="ECO:0000313" key="6">
    <source>
        <dbReference type="EMBL" id="RIA97380.1"/>
    </source>
</evidence>
<keyword evidence="6" id="KW-0418">Kinase</keyword>
<dbReference type="PANTHER" id="PTHR44329:SF298">
    <property type="entry name" value="MIXED LINEAGE KINASE DOMAIN-LIKE PROTEIN"/>
    <property type="match status" value="1"/>
</dbReference>
<dbReference type="InterPro" id="IPR011009">
    <property type="entry name" value="Kinase-like_dom_sf"/>
</dbReference>
<feature type="domain" description="Protein kinase" evidence="4">
    <location>
        <begin position="1"/>
        <end position="182"/>
    </location>
</feature>
<dbReference type="GO" id="GO:0005524">
    <property type="term" value="F:ATP binding"/>
    <property type="evidence" value="ECO:0007669"/>
    <property type="project" value="UniProtKB-KW"/>
</dbReference>
<dbReference type="Pfam" id="PF07714">
    <property type="entry name" value="PK_Tyr_Ser-Thr"/>
    <property type="match status" value="1"/>
</dbReference>
<accession>A0A397TGI8</accession>
<keyword evidence="6" id="KW-0808">Transferase</keyword>
<comment type="caution">
    <text evidence="6">The sequence shown here is derived from an EMBL/GenBank/DDBJ whole genome shotgun (WGS) entry which is preliminary data.</text>
</comment>
<dbReference type="AlphaFoldDB" id="A0A397TGI8"/>
<protein>
    <submittedName>
        <fullName evidence="6">Kinase-like domain-containing protein</fullName>
    </submittedName>
</protein>
<dbReference type="PROSITE" id="PS50011">
    <property type="entry name" value="PROTEIN_KINASE_DOM"/>
    <property type="match status" value="1"/>
</dbReference>
<evidence type="ECO:0000259" key="4">
    <source>
        <dbReference type="PROSITE" id="PS50011"/>
    </source>
</evidence>
<feature type="region of interest" description="Disordered" evidence="3">
    <location>
        <begin position="266"/>
        <end position="398"/>
    </location>
</feature>
<keyword evidence="2" id="KW-0067">ATP-binding</keyword>
<dbReference type="InterPro" id="IPR001245">
    <property type="entry name" value="Ser-Thr/Tyr_kinase_cat_dom"/>
</dbReference>
<dbReference type="InterPro" id="IPR000719">
    <property type="entry name" value="Prot_kinase_dom"/>
</dbReference>
<reference evidence="6 7" key="1">
    <citation type="submission" date="2018-06" db="EMBL/GenBank/DDBJ databases">
        <title>Comparative genomics reveals the genomic features of Rhizophagus irregularis, R. cerebriforme, R. diaphanum and Gigaspora rosea, and their symbiotic lifestyle signature.</title>
        <authorList>
            <person name="Morin E."/>
            <person name="San Clemente H."/>
            <person name="Chen E.C.H."/>
            <person name="De La Providencia I."/>
            <person name="Hainaut M."/>
            <person name="Kuo A."/>
            <person name="Kohler A."/>
            <person name="Murat C."/>
            <person name="Tang N."/>
            <person name="Roy S."/>
            <person name="Loubradou J."/>
            <person name="Henrissat B."/>
            <person name="Grigoriev I.V."/>
            <person name="Corradi N."/>
            <person name="Roux C."/>
            <person name="Martin F.M."/>
        </authorList>
    </citation>
    <scope>NUCLEOTIDE SEQUENCE [LARGE SCALE GENOMIC DNA]</scope>
    <source>
        <strain evidence="6 7">DAOM 227022</strain>
    </source>
</reference>
<feature type="compositionally biased region" description="Polar residues" evidence="3">
    <location>
        <begin position="355"/>
        <end position="382"/>
    </location>
</feature>
<dbReference type="EMBL" id="QKYT01000031">
    <property type="protein sequence ID" value="RIA97380.1"/>
    <property type="molecule type" value="Genomic_DNA"/>
</dbReference>
<evidence type="ECO:0000313" key="5">
    <source>
        <dbReference type="EMBL" id="RIA88048.1"/>
    </source>
</evidence>
<feature type="compositionally biased region" description="Polar residues" evidence="3">
    <location>
        <begin position="291"/>
        <end position="304"/>
    </location>
</feature>
<dbReference type="PANTHER" id="PTHR44329">
    <property type="entry name" value="SERINE/THREONINE-PROTEIN KINASE TNNI3K-RELATED"/>
    <property type="match status" value="1"/>
</dbReference>
<keyword evidence="7" id="KW-1185">Reference proteome</keyword>
<evidence type="ECO:0000256" key="3">
    <source>
        <dbReference type="SAM" id="MobiDB-lite"/>
    </source>
</evidence>
<gene>
    <name evidence="5" type="ORF">C1645_260341</name>
    <name evidence="6" type="ORF">C1645_292999</name>
</gene>
<dbReference type="EMBL" id="QKYT01000281">
    <property type="protein sequence ID" value="RIA88048.1"/>
    <property type="molecule type" value="Genomic_DNA"/>
</dbReference>
<sequence>MMVMQYASFGDLRLHIQRNRISSWKDKIRILKQIARGLAEMHKKDLIHGDLHCGNIMNIDRSHFVIGDVGLCGPANRMVRKKAVYGVLPYVAPELLKGAEYSKKVDIYSFAIIMWEICSGIRPYAGTAHNLNMAKDIVEGKRPPVPPGTPSFYSELMKSCWDPNPDNRPDAPEVLKTVYHWLVNDSLDEFLRKGGSTISFNGVSNNLTHPEAVYYSRLLDFPELKERKQTLSPKISSRAIETTSNGFNSLQDSSVEVNNNSLRPSLVEDKFTQYPREPLKNSQRSFRETSESNVSQSTNNNLKKSQSTYSTSSRSQDPLSSRSIPTKSPHRTSGRIPQKKYNNNNNSLKPPRDSYNYSRPTQNSSYSNSQSGLRSPQRNPINAAQFFDPPRSEDSVSINSKTSKALENPLSVVIPDDDIATLTSFWSMEGPNTNAKDTINAFAS</sequence>
<dbReference type="Gene3D" id="1.10.510.10">
    <property type="entry name" value="Transferase(Phosphotransferase) domain 1"/>
    <property type="match status" value="1"/>
</dbReference>
<keyword evidence="1" id="KW-0547">Nucleotide-binding</keyword>
<evidence type="ECO:0000313" key="7">
    <source>
        <dbReference type="Proteomes" id="UP000265703"/>
    </source>
</evidence>
<dbReference type="SUPFAM" id="SSF56112">
    <property type="entry name" value="Protein kinase-like (PK-like)"/>
    <property type="match status" value="1"/>
</dbReference>
<evidence type="ECO:0000256" key="2">
    <source>
        <dbReference type="ARBA" id="ARBA00022840"/>
    </source>
</evidence>
<dbReference type="GO" id="GO:0004674">
    <property type="term" value="F:protein serine/threonine kinase activity"/>
    <property type="evidence" value="ECO:0007669"/>
    <property type="project" value="TreeGrafter"/>
</dbReference>